<dbReference type="CDD" id="cd07341">
    <property type="entry name" value="M56_BlaR1_MecR1_like"/>
    <property type="match status" value="1"/>
</dbReference>
<sequence length="651" mass="72752">MGRITYNILEASITMSIIIVLVLLFHHFFGKKYSAKWRYYIWFVVLIGLLLPFRFEFEKALIEAPIITATSVSEPPVTDTMDEITNVNQVATTVAPASEPFWTLPVILYSVWLMGFLIFLGYNIWKHYSFLRMVKRWTTPVTDAAILALFEQEKRNVGVDSKRIGIRMCKFEISPMLIGFRKPTILLPEKPIDAEEMALILRHELVHFKRKDLWVNAALLVATAIHWFNPFVYLMGKAFQNDCEESCDERLLTGEDMEKRRTYGEAIIGLIRNKDVRQTALSTNFYGGKKTLKNRLTSIMDTGKKKAGVAVLCLGATAAAVVLSGSLFLNQGSEKAEASEISAARAKQIALAETGGGTIVKYSLDYENGKKMYDIKIVNGNTEYEMDISATDSKIYSFEKKTIKAAATNSALKVTPAKEITIEKAKQIALAKSGGGTVTSAKVDYENGKKVFDIKITNGNVKHEMDVNATDSKIYSYEKETIRTVANNNNGTTNNKAQTTTPKTTTPPKTSTTTPKATEISAAKAQQIALGKTGGGRVTKSYVDYENGRKVYDITIVNGNYEYDLEIGATNSVVYSFDKEVINRATTPAPTKPTKPSTSGNASSNNNSTYNNYDDDDDRYDDDKYDKYDNDDDDKYDNDQDDDNDDRYDND</sequence>
<feature type="transmembrane region" description="Helical" evidence="2">
    <location>
        <begin position="307"/>
        <end position="329"/>
    </location>
</feature>
<feature type="region of interest" description="Disordered" evidence="1">
    <location>
        <begin position="486"/>
        <end position="515"/>
    </location>
</feature>
<dbReference type="RefSeq" id="WP_181675735.1">
    <property type="nucleotide sequence ID" value="NZ_JABJVM010000003.1"/>
</dbReference>
<dbReference type="Proteomes" id="UP000548787">
    <property type="component" value="Unassembled WGS sequence"/>
</dbReference>
<evidence type="ECO:0000256" key="1">
    <source>
        <dbReference type="SAM" id="MobiDB-lite"/>
    </source>
</evidence>
<dbReference type="InterPro" id="IPR008756">
    <property type="entry name" value="Peptidase_M56"/>
</dbReference>
<evidence type="ECO:0000313" key="5">
    <source>
        <dbReference type="EMBL" id="MBA3925510.1"/>
    </source>
</evidence>
<accession>A0A7W1T4U5</accession>
<evidence type="ECO:0000259" key="3">
    <source>
        <dbReference type="Pfam" id="PF03413"/>
    </source>
</evidence>
<keyword evidence="6" id="KW-1185">Reference proteome</keyword>
<dbReference type="AlphaFoldDB" id="A0A7W1T4U5"/>
<dbReference type="Pfam" id="PF03413">
    <property type="entry name" value="PepSY"/>
    <property type="match status" value="3"/>
</dbReference>
<keyword evidence="2" id="KW-0812">Transmembrane</keyword>
<comment type="caution">
    <text evidence="5">The sequence shown here is derived from an EMBL/GenBank/DDBJ whole genome shotgun (WGS) entry which is preliminary data.</text>
</comment>
<evidence type="ECO:0000313" key="6">
    <source>
        <dbReference type="Proteomes" id="UP000548787"/>
    </source>
</evidence>
<dbReference type="PANTHER" id="PTHR34978">
    <property type="entry name" value="POSSIBLE SENSOR-TRANSDUCER PROTEIN BLAR"/>
    <property type="match status" value="1"/>
</dbReference>
<dbReference type="InterPro" id="IPR025711">
    <property type="entry name" value="PepSY"/>
</dbReference>
<dbReference type="Pfam" id="PF05569">
    <property type="entry name" value="Peptidase_M56"/>
    <property type="match status" value="1"/>
</dbReference>
<feature type="transmembrane region" description="Helical" evidence="2">
    <location>
        <begin position="6"/>
        <end position="25"/>
    </location>
</feature>
<evidence type="ECO:0000259" key="4">
    <source>
        <dbReference type="Pfam" id="PF05569"/>
    </source>
</evidence>
<dbReference type="PANTHER" id="PTHR34978:SF3">
    <property type="entry name" value="SLR0241 PROTEIN"/>
    <property type="match status" value="1"/>
</dbReference>
<feature type="region of interest" description="Disordered" evidence="1">
    <location>
        <begin position="586"/>
        <end position="651"/>
    </location>
</feature>
<keyword evidence="2" id="KW-1133">Transmembrane helix</keyword>
<gene>
    <name evidence="5" type="ORF">HPK16_04055</name>
</gene>
<name>A0A7W1T4U5_9LIST</name>
<feature type="domain" description="Peptidase M56" evidence="4">
    <location>
        <begin position="8"/>
        <end position="299"/>
    </location>
</feature>
<feature type="transmembrane region" description="Helical" evidence="2">
    <location>
        <begin position="106"/>
        <end position="125"/>
    </location>
</feature>
<evidence type="ECO:0008006" key="7">
    <source>
        <dbReference type="Google" id="ProtNLM"/>
    </source>
</evidence>
<proteinExistence type="predicted"/>
<dbReference type="InterPro" id="IPR052173">
    <property type="entry name" value="Beta-lactam_resp_regulator"/>
</dbReference>
<feature type="compositionally biased region" description="Acidic residues" evidence="1">
    <location>
        <begin position="629"/>
        <end position="651"/>
    </location>
</feature>
<feature type="domain" description="PepSY" evidence="3">
    <location>
        <begin position="520"/>
        <end position="567"/>
    </location>
</feature>
<feature type="transmembrane region" description="Helical" evidence="2">
    <location>
        <begin position="37"/>
        <end position="55"/>
    </location>
</feature>
<feature type="domain" description="PepSY" evidence="3">
    <location>
        <begin position="420"/>
        <end position="470"/>
    </location>
</feature>
<dbReference type="EMBL" id="JABJVM010000003">
    <property type="protein sequence ID" value="MBA3925510.1"/>
    <property type="molecule type" value="Genomic_DNA"/>
</dbReference>
<evidence type="ECO:0000256" key="2">
    <source>
        <dbReference type="SAM" id="Phobius"/>
    </source>
</evidence>
<reference evidence="5 6" key="1">
    <citation type="submission" date="2020-08" db="EMBL/GenBank/DDBJ databases">
        <title>Listeria ohnekaius sp. nov. and Listeria portnoyii sp. nov. isolated from non-agricultural and natural environments.</title>
        <authorList>
            <person name="Weller D."/>
            <person name="Belias A.M."/>
            <person name="Liao J."/>
            <person name="Guo S."/>
            <person name="Orsi R.H."/>
            <person name="Wiedmann M."/>
        </authorList>
    </citation>
    <scope>NUCLEOTIDE SEQUENCE [LARGE SCALE GENOMIC DNA]</scope>
    <source>
        <strain evidence="5 6">FSL W9-0585</strain>
    </source>
</reference>
<organism evidence="5 6">
    <name type="scientific">Listeria rustica</name>
    <dbReference type="NCBI Taxonomy" id="2713503"/>
    <lineage>
        <taxon>Bacteria</taxon>
        <taxon>Bacillati</taxon>
        <taxon>Bacillota</taxon>
        <taxon>Bacilli</taxon>
        <taxon>Bacillales</taxon>
        <taxon>Listeriaceae</taxon>
        <taxon>Listeria</taxon>
    </lineage>
</organism>
<keyword evidence="2" id="KW-0472">Membrane</keyword>
<protein>
    <recommendedName>
        <fullName evidence="7">Peptidase M56</fullName>
    </recommendedName>
</protein>
<dbReference type="Gene3D" id="3.10.450.40">
    <property type="match status" value="3"/>
</dbReference>
<feature type="domain" description="PepSY" evidence="3">
    <location>
        <begin position="341"/>
        <end position="391"/>
    </location>
</feature>
<feature type="compositionally biased region" description="Low complexity" evidence="1">
    <location>
        <begin position="586"/>
        <end position="612"/>
    </location>
</feature>